<dbReference type="Proteomes" id="UP001066276">
    <property type="component" value="Chromosome 6"/>
</dbReference>
<protein>
    <recommendedName>
        <fullName evidence="3">Peptidase A2 domain-containing protein</fullName>
    </recommendedName>
</protein>
<dbReference type="InterPro" id="IPR021109">
    <property type="entry name" value="Peptidase_aspartic_dom_sf"/>
</dbReference>
<dbReference type="SUPFAM" id="SSF50630">
    <property type="entry name" value="Acid proteases"/>
    <property type="match status" value="1"/>
</dbReference>
<reference evidence="1" key="1">
    <citation type="journal article" date="2022" name="bioRxiv">
        <title>Sequencing and chromosome-scale assembly of the giantPleurodeles waltlgenome.</title>
        <authorList>
            <person name="Brown T."/>
            <person name="Elewa A."/>
            <person name="Iarovenko S."/>
            <person name="Subramanian E."/>
            <person name="Araus A.J."/>
            <person name="Petzold A."/>
            <person name="Susuki M."/>
            <person name="Suzuki K.-i.T."/>
            <person name="Hayashi T."/>
            <person name="Toyoda A."/>
            <person name="Oliveira C."/>
            <person name="Osipova E."/>
            <person name="Leigh N.D."/>
            <person name="Simon A."/>
            <person name="Yun M.H."/>
        </authorList>
    </citation>
    <scope>NUCLEOTIDE SEQUENCE</scope>
    <source>
        <strain evidence="1">20211129_DDA</strain>
        <tissue evidence="1">Liver</tissue>
    </source>
</reference>
<keyword evidence="2" id="KW-1185">Reference proteome</keyword>
<gene>
    <name evidence="1" type="ORF">NDU88_004169</name>
</gene>
<dbReference type="AlphaFoldDB" id="A0AAV7QHM0"/>
<name>A0AAV7QHM0_PLEWA</name>
<sequence>MSRPSAVFTVCGNQVELMVDSGSMYTIIPEHLFKRHWVGVELLPKDINPGGYQGESINILGYMEGDIQYDNRSVKGKVYISTDGPAILGWMHQSDLNIMIHPRAPNQVLVVADPTLDDVLVGAKNVFDKKLGCLRGYVHRVRVKPDAVPTQHRLRRVPLSVRDDLKSLRMDFPGSDYSEGE</sequence>
<proteinExistence type="predicted"/>
<evidence type="ECO:0008006" key="3">
    <source>
        <dbReference type="Google" id="ProtNLM"/>
    </source>
</evidence>
<dbReference type="EMBL" id="JANPWB010000010">
    <property type="protein sequence ID" value="KAJ1137773.1"/>
    <property type="molecule type" value="Genomic_DNA"/>
</dbReference>
<evidence type="ECO:0000313" key="2">
    <source>
        <dbReference type="Proteomes" id="UP001066276"/>
    </source>
</evidence>
<accession>A0AAV7QHM0</accession>
<evidence type="ECO:0000313" key="1">
    <source>
        <dbReference type="EMBL" id="KAJ1137773.1"/>
    </source>
</evidence>
<dbReference type="Gene3D" id="2.40.70.10">
    <property type="entry name" value="Acid Proteases"/>
    <property type="match status" value="1"/>
</dbReference>
<comment type="caution">
    <text evidence="1">The sequence shown here is derived from an EMBL/GenBank/DDBJ whole genome shotgun (WGS) entry which is preliminary data.</text>
</comment>
<organism evidence="1 2">
    <name type="scientific">Pleurodeles waltl</name>
    <name type="common">Iberian ribbed newt</name>
    <dbReference type="NCBI Taxonomy" id="8319"/>
    <lineage>
        <taxon>Eukaryota</taxon>
        <taxon>Metazoa</taxon>
        <taxon>Chordata</taxon>
        <taxon>Craniata</taxon>
        <taxon>Vertebrata</taxon>
        <taxon>Euteleostomi</taxon>
        <taxon>Amphibia</taxon>
        <taxon>Batrachia</taxon>
        <taxon>Caudata</taxon>
        <taxon>Salamandroidea</taxon>
        <taxon>Salamandridae</taxon>
        <taxon>Pleurodelinae</taxon>
        <taxon>Pleurodeles</taxon>
    </lineage>
</organism>